<dbReference type="InterPro" id="IPR058059">
    <property type="entry name" value="PA3496-like"/>
</dbReference>
<sequence length="58" mass="6813">MAKDAQMEQAYLQDRAILKEDLPNKGSKRALKIRRALEDREETKRLSSLCGEDYWDDI</sequence>
<protein>
    <submittedName>
        <fullName evidence="1">Uncharacterized protein</fullName>
    </submittedName>
</protein>
<name>A0A2H9T8P3_9ZZZZ</name>
<comment type="caution">
    <text evidence="1">The sequence shown here is derived from an EMBL/GenBank/DDBJ whole genome shotgun (WGS) entry which is preliminary data.</text>
</comment>
<dbReference type="NCBIfam" id="NF046101">
    <property type="entry name" value="PA3496_fam"/>
    <property type="match status" value="1"/>
</dbReference>
<evidence type="ECO:0000313" key="1">
    <source>
        <dbReference type="EMBL" id="PJE79611.1"/>
    </source>
</evidence>
<organism evidence="1">
    <name type="scientific">invertebrate metagenome</name>
    <dbReference type="NCBI Taxonomy" id="1711999"/>
    <lineage>
        <taxon>unclassified sequences</taxon>
        <taxon>metagenomes</taxon>
        <taxon>organismal metagenomes</taxon>
    </lineage>
</organism>
<gene>
    <name evidence="1" type="ORF">CI610_01420</name>
</gene>
<accession>A0A2H9T8P3</accession>
<dbReference type="AlphaFoldDB" id="A0A2H9T8P3"/>
<proteinExistence type="predicted"/>
<dbReference type="EMBL" id="NSIT01000058">
    <property type="protein sequence ID" value="PJE79611.1"/>
    <property type="molecule type" value="Genomic_DNA"/>
</dbReference>
<reference evidence="1" key="1">
    <citation type="journal article" date="2017" name="Appl. Environ. Microbiol.">
        <title>Molecular characterization of an Endozoicomonas-like organism causing infection in king scallop Pecten maximus L.</title>
        <authorList>
            <person name="Cano I."/>
            <person name="van Aerle R."/>
            <person name="Ross S."/>
            <person name="Verner-Jeffreys D.W."/>
            <person name="Paley R.K."/>
            <person name="Rimmer G."/>
            <person name="Ryder D."/>
            <person name="Hooper P."/>
            <person name="Stone D."/>
            <person name="Feist S.W."/>
        </authorList>
    </citation>
    <scope>NUCLEOTIDE SEQUENCE</scope>
</reference>